<gene>
    <name evidence="1" type="ORF">HELGO_WM52404</name>
</gene>
<organism evidence="1">
    <name type="scientific">uncultured Sulfurovum sp</name>
    <dbReference type="NCBI Taxonomy" id="269237"/>
    <lineage>
        <taxon>Bacteria</taxon>
        <taxon>Pseudomonadati</taxon>
        <taxon>Campylobacterota</taxon>
        <taxon>Epsilonproteobacteria</taxon>
        <taxon>Campylobacterales</taxon>
        <taxon>Sulfurovaceae</taxon>
        <taxon>Sulfurovum</taxon>
        <taxon>environmental samples</taxon>
    </lineage>
</organism>
<dbReference type="AlphaFoldDB" id="A0A6S6TV27"/>
<reference evidence="1" key="1">
    <citation type="submission" date="2020-01" db="EMBL/GenBank/DDBJ databases">
        <authorList>
            <person name="Meier V. D."/>
            <person name="Meier V D."/>
        </authorList>
    </citation>
    <scope>NUCLEOTIDE SEQUENCE</scope>
    <source>
        <strain evidence="1">HLG_WM_MAG_03</strain>
    </source>
</reference>
<evidence type="ECO:0000313" key="1">
    <source>
        <dbReference type="EMBL" id="CAA6820073.1"/>
    </source>
</evidence>
<dbReference type="EMBL" id="CACVAR010000308">
    <property type="protein sequence ID" value="CAA6820073.1"/>
    <property type="molecule type" value="Genomic_DNA"/>
</dbReference>
<name>A0A6S6TV27_9BACT</name>
<sequence>MPKIIENEIEFNFIEETVLKYDDSSVHKQCKSYNKKGVDFLYKFNSNLFLIEVKDYDTDLSSKNSKEKEKVLKDRDKSLEINKQNSFDMLSFNIEQKFNDTLLNLFSSTLINKIDLKPFLVKTKTITLILIIDLPYALEAEAKNIERKFNEKLEKIKCLFNLNFLLLNSNSELKSFQMKRVSPTKKENIKPNINTLYIYDS</sequence>
<protein>
    <submittedName>
        <fullName evidence="1">Uncharacterized protein</fullName>
    </submittedName>
</protein>
<accession>A0A6S6TV27</accession>
<feature type="non-terminal residue" evidence="1">
    <location>
        <position position="201"/>
    </location>
</feature>
<proteinExistence type="predicted"/>